<evidence type="ECO:0000256" key="5">
    <source>
        <dbReference type="ARBA" id="ARBA00023128"/>
    </source>
</evidence>
<comment type="function">
    <text evidence="7">Component of the MICOS complex, a large protein complex of the mitochondrial inner membrane that plays crucial roles in the maintenance of crista junctions, inner membrane architecture, and formation of contact sites to the outer membrane.</text>
</comment>
<dbReference type="GO" id="GO:0061617">
    <property type="term" value="C:MICOS complex"/>
    <property type="evidence" value="ECO:0007669"/>
    <property type="project" value="UniProtKB-UniRule"/>
</dbReference>
<dbReference type="InterPro" id="IPR019166">
    <property type="entry name" value="MIC26/MIC27"/>
</dbReference>
<dbReference type="OrthoDB" id="5973346at2759"/>
<dbReference type="STRING" id="1661398.A0A482W2Y1"/>
<keyword evidence="6" id="KW-0472">Membrane</keyword>
<evidence type="ECO:0000256" key="3">
    <source>
        <dbReference type="ARBA" id="ARBA00022692"/>
    </source>
</evidence>
<accession>A0A482W2Y1</accession>
<protein>
    <recommendedName>
        <fullName evidence="7">MICOS complex subunit</fullName>
    </recommendedName>
</protein>
<dbReference type="Pfam" id="PF09769">
    <property type="entry name" value="ApoO"/>
    <property type="match status" value="1"/>
</dbReference>
<comment type="similarity">
    <text evidence="2">Belongs to the apolipoprotein O/MICOS complex subunit Mic27 family.</text>
</comment>
<proteinExistence type="inferred from homology"/>
<sequence>SVEEPNFQILKTLLIPSAVLVTEEKLGQNSDQQKSNLCRPSDLPIYVAEPAPLPQEKEYTIPSFIENGFATAREQVTTVYNEIKAYQRVGMDYIEQSKDNAEWLLKYLRQEDNTTPKAGAIAIGGLTGLIFGLRGRFLKRTIYTATGALGMAAVCYPKEASEYSQIAIAEAKKYATIAYNFAYGVKKDDPPLELPSLPKIPSSFSEAWDSVTKSASSLVSGAETDTQVKGAKEQTLNANEVDAVIVVAKAHEATSQSCQCPVGASLGHQDEPNLQ</sequence>
<keyword evidence="5 7" id="KW-0496">Mitochondrion</keyword>
<dbReference type="EMBL" id="QDEB01037139">
    <property type="protein sequence ID" value="RZC39133.1"/>
    <property type="molecule type" value="Genomic_DNA"/>
</dbReference>
<keyword evidence="8" id="KW-0449">Lipoprotein</keyword>
<comment type="subunit">
    <text evidence="7">Component of the mitochondrial contact site and cristae organizing system (MICOS) complex.</text>
</comment>
<evidence type="ECO:0000256" key="6">
    <source>
        <dbReference type="ARBA" id="ARBA00023136"/>
    </source>
</evidence>
<comment type="subcellular location">
    <subcellularLocation>
        <location evidence="7">Mitochondrion inner membrane</location>
    </subcellularLocation>
    <subcellularLocation>
        <location evidence="1">Mitochondrion membrane</location>
    </subcellularLocation>
</comment>
<evidence type="ECO:0000256" key="7">
    <source>
        <dbReference type="RuleBase" id="RU363021"/>
    </source>
</evidence>
<evidence type="ECO:0000256" key="4">
    <source>
        <dbReference type="ARBA" id="ARBA00022989"/>
    </source>
</evidence>
<evidence type="ECO:0000313" key="9">
    <source>
        <dbReference type="Proteomes" id="UP000292052"/>
    </source>
</evidence>
<dbReference type="InterPro" id="IPR033182">
    <property type="entry name" value="MIC26/MIC27_animal"/>
</dbReference>
<gene>
    <name evidence="8" type="ORF">BDFB_001093</name>
</gene>
<name>A0A482W2Y1_ASBVE</name>
<dbReference type="GO" id="GO:0042407">
    <property type="term" value="P:cristae formation"/>
    <property type="evidence" value="ECO:0007669"/>
    <property type="project" value="InterPro"/>
</dbReference>
<dbReference type="PANTHER" id="PTHR14564">
    <property type="entry name" value="MICOS COMPLEX SUBUNIT MIC26 / MIC27 FAMILY MEMBER"/>
    <property type="match status" value="1"/>
</dbReference>
<feature type="non-terminal residue" evidence="8">
    <location>
        <position position="1"/>
    </location>
</feature>
<dbReference type="AlphaFoldDB" id="A0A482W2Y1"/>
<keyword evidence="9" id="KW-1185">Reference proteome</keyword>
<evidence type="ECO:0000256" key="2">
    <source>
        <dbReference type="ARBA" id="ARBA00010904"/>
    </source>
</evidence>
<keyword evidence="7" id="KW-0999">Mitochondrion inner membrane</keyword>
<dbReference type="Proteomes" id="UP000292052">
    <property type="component" value="Unassembled WGS sequence"/>
</dbReference>
<evidence type="ECO:0000256" key="1">
    <source>
        <dbReference type="ARBA" id="ARBA00004325"/>
    </source>
</evidence>
<organism evidence="8 9">
    <name type="scientific">Asbolus verrucosus</name>
    <name type="common">Desert ironclad beetle</name>
    <dbReference type="NCBI Taxonomy" id="1661398"/>
    <lineage>
        <taxon>Eukaryota</taxon>
        <taxon>Metazoa</taxon>
        <taxon>Ecdysozoa</taxon>
        <taxon>Arthropoda</taxon>
        <taxon>Hexapoda</taxon>
        <taxon>Insecta</taxon>
        <taxon>Pterygota</taxon>
        <taxon>Neoptera</taxon>
        <taxon>Endopterygota</taxon>
        <taxon>Coleoptera</taxon>
        <taxon>Polyphaga</taxon>
        <taxon>Cucujiformia</taxon>
        <taxon>Tenebrionidae</taxon>
        <taxon>Pimeliinae</taxon>
        <taxon>Asbolus</taxon>
    </lineage>
</organism>
<keyword evidence="4" id="KW-1133">Transmembrane helix</keyword>
<reference evidence="8 9" key="1">
    <citation type="submission" date="2017-03" db="EMBL/GenBank/DDBJ databases">
        <title>Genome of the blue death feigning beetle - Asbolus verrucosus.</title>
        <authorList>
            <person name="Rider S.D."/>
        </authorList>
    </citation>
    <scope>NUCLEOTIDE SEQUENCE [LARGE SCALE GENOMIC DNA]</scope>
    <source>
        <strain evidence="8">Butters</strain>
        <tissue evidence="8">Head and leg muscle</tissue>
    </source>
</reference>
<evidence type="ECO:0000313" key="8">
    <source>
        <dbReference type="EMBL" id="RZC39133.1"/>
    </source>
</evidence>
<keyword evidence="3" id="KW-0812">Transmembrane</keyword>
<comment type="caution">
    <text evidence="8">The sequence shown here is derived from an EMBL/GenBank/DDBJ whole genome shotgun (WGS) entry which is preliminary data.</text>
</comment>